<dbReference type="PANTHER" id="PTHR12345:SF3">
    <property type="entry name" value="PDZ DOMAIN-CONTAINING PROTEIN"/>
    <property type="match status" value="1"/>
</dbReference>
<dbReference type="EMBL" id="CAAALY010122468">
    <property type="protein sequence ID" value="VEL31446.1"/>
    <property type="molecule type" value="Genomic_DNA"/>
</dbReference>
<dbReference type="GO" id="GO:0005737">
    <property type="term" value="C:cytoplasm"/>
    <property type="evidence" value="ECO:0007669"/>
    <property type="project" value="TreeGrafter"/>
</dbReference>
<keyword evidence="1" id="KW-0677">Repeat</keyword>
<proteinExistence type="predicted"/>
<evidence type="ECO:0000313" key="4">
    <source>
        <dbReference type="Proteomes" id="UP000784294"/>
    </source>
</evidence>
<dbReference type="PROSITE" id="PS50106">
    <property type="entry name" value="PDZ"/>
    <property type="match status" value="1"/>
</dbReference>
<dbReference type="AlphaFoldDB" id="A0A3S5A9W6"/>
<evidence type="ECO:0000256" key="1">
    <source>
        <dbReference type="ARBA" id="ARBA00022737"/>
    </source>
</evidence>
<keyword evidence="4" id="KW-1185">Reference proteome</keyword>
<gene>
    <name evidence="3" type="ORF">PXEA_LOCUS24886</name>
</gene>
<feature type="domain" description="PDZ" evidence="2">
    <location>
        <begin position="94"/>
        <end position="173"/>
    </location>
</feature>
<reference evidence="3" key="1">
    <citation type="submission" date="2018-11" db="EMBL/GenBank/DDBJ databases">
        <authorList>
            <consortium name="Pathogen Informatics"/>
        </authorList>
    </citation>
    <scope>NUCLEOTIDE SEQUENCE</scope>
</reference>
<dbReference type="Pfam" id="PF00595">
    <property type="entry name" value="PDZ"/>
    <property type="match status" value="1"/>
</dbReference>
<organism evidence="3 4">
    <name type="scientific">Protopolystoma xenopodis</name>
    <dbReference type="NCBI Taxonomy" id="117903"/>
    <lineage>
        <taxon>Eukaryota</taxon>
        <taxon>Metazoa</taxon>
        <taxon>Spiralia</taxon>
        <taxon>Lophotrochozoa</taxon>
        <taxon>Platyhelminthes</taxon>
        <taxon>Monogenea</taxon>
        <taxon>Polyopisthocotylea</taxon>
        <taxon>Polystomatidea</taxon>
        <taxon>Polystomatidae</taxon>
        <taxon>Protopolystoma</taxon>
    </lineage>
</organism>
<dbReference type="Proteomes" id="UP000784294">
    <property type="component" value="Unassembled WGS sequence"/>
</dbReference>
<name>A0A3S5A9W6_9PLAT</name>
<dbReference type="InterPro" id="IPR051230">
    <property type="entry name" value="APP-Binding"/>
</dbReference>
<dbReference type="SUPFAM" id="SSF50156">
    <property type="entry name" value="PDZ domain-like"/>
    <property type="match status" value="1"/>
</dbReference>
<dbReference type="GO" id="GO:0005886">
    <property type="term" value="C:plasma membrane"/>
    <property type="evidence" value="ECO:0007669"/>
    <property type="project" value="TreeGrafter"/>
</dbReference>
<dbReference type="OrthoDB" id="10059177at2759"/>
<dbReference type="InterPro" id="IPR001478">
    <property type="entry name" value="PDZ"/>
</dbReference>
<comment type="caution">
    <text evidence="3">The sequence shown here is derived from an EMBL/GenBank/DDBJ whole genome shotgun (WGS) entry which is preliminary data.</text>
</comment>
<dbReference type="Gene3D" id="2.30.42.10">
    <property type="match status" value="1"/>
</dbReference>
<dbReference type="PANTHER" id="PTHR12345">
    <property type="entry name" value="SYNTENIN RELATED"/>
    <property type="match status" value="1"/>
</dbReference>
<dbReference type="InterPro" id="IPR036034">
    <property type="entry name" value="PDZ_sf"/>
</dbReference>
<evidence type="ECO:0000313" key="3">
    <source>
        <dbReference type="EMBL" id="VEL31446.1"/>
    </source>
</evidence>
<evidence type="ECO:0000259" key="2">
    <source>
        <dbReference type="PROSITE" id="PS50106"/>
    </source>
</evidence>
<dbReference type="SMART" id="SM00228">
    <property type="entry name" value="PDZ"/>
    <property type="match status" value="1"/>
</dbReference>
<sequence>MPLYPTLEDLKVTELLTHQNLSDALASGCNVADFRPNYGSFMGLDLTAFSYDSEGGLVVTESNSSSLGIVCAPVSGNALVTKEAITGIKHGLRRVVVTKNHLGKLGIQLRSVDTGVFICFIQRDSSAAKSGLRFGDQVVEINDVYTAGMKEKKAMALIKNSQSPIVSFVVRDR</sequence>
<accession>A0A3S5A9W6</accession>
<protein>
    <recommendedName>
        <fullName evidence="2">PDZ domain-containing protein</fullName>
    </recommendedName>
</protein>